<comment type="caution">
    <text evidence="3">The sequence shown here is derived from an EMBL/GenBank/DDBJ whole genome shotgun (WGS) entry which is preliminary data.</text>
</comment>
<evidence type="ECO:0000313" key="3">
    <source>
        <dbReference type="EMBL" id="MFD1246183.1"/>
    </source>
</evidence>
<feature type="transmembrane region" description="Helical" evidence="2">
    <location>
        <begin position="179"/>
        <end position="199"/>
    </location>
</feature>
<name>A0ABW3VT19_9ACTN</name>
<feature type="region of interest" description="Disordered" evidence="1">
    <location>
        <begin position="1"/>
        <end position="97"/>
    </location>
</feature>
<dbReference type="RefSeq" id="WP_367920196.1">
    <property type="nucleotide sequence ID" value="NZ_BAABAC010000026.1"/>
</dbReference>
<dbReference type="EMBL" id="JBHTLX010000001">
    <property type="protein sequence ID" value="MFD1246183.1"/>
    <property type="molecule type" value="Genomic_DNA"/>
</dbReference>
<proteinExistence type="predicted"/>
<feature type="transmembrane region" description="Helical" evidence="2">
    <location>
        <begin position="383"/>
        <end position="402"/>
    </location>
</feature>
<evidence type="ECO:0000256" key="2">
    <source>
        <dbReference type="SAM" id="Phobius"/>
    </source>
</evidence>
<evidence type="ECO:0000313" key="4">
    <source>
        <dbReference type="Proteomes" id="UP001597229"/>
    </source>
</evidence>
<keyword evidence="4" id="KW-1185">Reference proteome</keyword>
<dbReference type="Proteomes" id="UP001597229">
    <property type="component" value="Unassembled WGS sequence"/>
</dbReference>
<evidence type="ECO:0000256" key="1">
    <source>
        <dbReference type="SAM" id="MobiDB-lite"/>
    </source>
</evidence>
<feature type="transmembrane region" description="Helical" evidence="2">
    <location>
        <begin position="146"/>
        <end position="167"/>
    </location>
</feature>
<feature type="transmembrane region" description="Helical" evidence="2">
    <location>
        <begin position="205"/>
        <end position="223"/>
    </location>
</feature>
<evidence type="ECO:0008006" key="5">
    <source>
        <dbReference type="Google" id="ProtNLM"/>
    </source>
</evidence>
<feature type="transmembrane region" description="Helical" evidence="2">
    <location>
        <begin position="112"/>
        <end position="134"/>
    </location>
</feature>
<accession>A0ABW3VT19</accession>
<keyword evidence="2" id="KW-1133">Transmembrane helix</keyword>
<feature type="transmembrane region" description="Helical" evidence="2">
    <location>
        <begin position="259"/>
        <end position="281"/>
    </location>
</feature>
<organism evidence="3 4">
    <name type="scientific">Nocardioides ginsengisoli</name>
    <dbReference type="NCBI Taxonomy" id="363868"/>
    <lineage>
        <taxon>Bacteria</taxon>
        <taxon>Bacillati</taxon>
        <taxon>Actinomycetota</taxon>
        <taxon>Actinomycetes</taxon>
        <taxon>Propionibacteriales</taxon>
        <taxon>Nocardioidaceae</taxon>
        <taxon>Nocardioides</taxon>
    </lineage>
</organism>
<sequence length="444" mass="43667">MTDDAPANGTPDRPSDGSAPAGPPPDQTVIRPSGTPAPPAPPGAPAAPPASGAGSGSGAPVHEDAPATTTVVTGATPYPQPGGQGGDLPPGAGYAPAGGAAPLSPKVSRAGLAGLVVPLGAGLLGAAIVISSVRSRAKGDLDWSNYLIGVGATAVLLLVALLGSVASRRLEGGRARADVVTWPGVVGILGVALMIGVGIDSDGEWVGYLIGAVTVALAALGYLSARRAAFVVTAIAGLTLLYTLAFHDVLGDQVDGEHGTIVLGAGVAVFVVAVTVVGWALPSRYVSGVVVGVGGLVAYVGMLVALFAMRVLGQLFGGFMSSFESSSGSASSDGSGSVAESHTVLAADSFSASDVWWILAFTALLAVIWSIAAAISNHSGFSILALAAPILTVPLATGALAVEHPSRWSAVLAVAGGLLVLAALAFSRLRGRSVARELPVGAGR</sequence>
<reference evidence="4" key="1">
    <citation type="journal article" date="2019" name="Int. J. Syst. Evol. Microbiol.">
        <title>The Global Catalogue of Microorganisms (GCM) 10K type strain sequencing project: providing services to taxonomists for standard genome sequencing and annotation.</title>
        <authorList>
            <consortium name="The Broad Institute Genomics Platform"/>
            <consortium name="The Broad Institute Genome Sequencing Center for Infectious Disease"/>
            <person name="Wu L."/>
            <person name="Ma J."/>
        </authorList>
    </citation>
    <scope>NUCLEOTIDE SEQUENCE [LARGE SCALE GENOMIC DNA]</scope>
    <source>
        <strain evidence="4">CCUG 52478</strain>
    </source>
</reference>
<keyword evidence="2" id="KW-0472">Membrane</keyword>
<feature type="compositionally biased region" description="Pro residues" evidence="1">
    <location>
        <begin position="35"/>
        <end position="48"/>
    </location>
</feature>
<feature type="transmembrane region" description="Helical" evidence="2">
    <location>
        <begin position="408"/>
        <end position="426"/>
    </location>
</feature>
<feature type="transmembrane region" description="Helical" evidence="2">
    <location>
        <begin position="355"/>
        <end position="376"/>
    </location>
</feature>
<feature type="compositionally biased region" description="Low complexity" evidence="1">
    <location>
        <begin position="66"/>
        <end position="77"/>
    </location>
</feature>
<protein>
    <recommendedName>
        <fullName evidence="5">DMT family transporter</fullName>
    </recommendedName>
</protein>
<feature type="transmembrane region" description="Helical" evidence="2">
    <location>
        <begin position="288"/>
        <end position="312"/>
    </location>
</feature>
<keyword evidence="2" id="KW-0812">Transmembrane</keyword>
<gene>
    <name evidence="3" type="ORF">ACFQ3F_00140</name>
</gene>
<feature type="transmembrane region" description="Helical" evidence="2">
    <location>
        <begin position="228"/>
        <end position="247"/>
    </location>
</feature>